<accession>A0ABT5PBV0</accession>
<dbReference type="Proteomes" id="UP001148184">
    <property type="component" value="Unassembled WGS sequence"/>
</dbReference>
<dbReference type="RefSeq" id="WP_273894399.1">
    <property type="nucleotide sequence ID" value="NZ_JAMDGP010000011.1"/>
</dbReference>
<name>A0ABT5PBV0_9PSED</name>
<evidence type="ECO:0000313" key="1">
    <source>
        <dbReference type="EMBL" id="MDD1015700.1"/>
    </source>
</evidence>
<evidence type="ECO:0000313" key="2">
    <source>
        <dbReference type="Proteomes" id="UP001148184"/>
    </source>
</evidence>
<sequence>MKTIYVLVVVDTAGALASRSAIDNAYLVDTNGFLGSWQEGTPVLHTVCEDGDLVCWTVIPIASTGDVSIAGFSGAMLEQGVCRPTLQSSDGNPWLARVESRGQFVAFSYVLTLAVGGVQLSLNAQIKVI</sequence>
<gene>
    <name evidence="1" type="ORF">M5G17_18660</name>
</gene>
<keyword evidence="2" id="KW-1185">Reference proteome</keyword>
<organism evidence="1 2">
    <name type="scientific">Pseudomonas rubra</name>
    <dbReference type="NCBI Taxonomy" id="2942627"/>
    <lineage>
        <taxon>Bacteria</taxon>
        <taxon>Pseudomonadati</taxon>
        <taxon>Pseudomonadota</taxon>
        <taxon>Gammaproteobacteria</taxon>
        <taxon>Pseudomonadales</taxon>
        <taxon>Pseudomonadaceae</taxon>
        <taxon>Pseudomonas</taxon>
    </lineage>
</organism>
<dbReference type="EMBL" id="JAMDGZ010000043">
    <property type="protein sequence ID" value="MDD1015700.1"/>
    <property type="molecule type" value="Genomic_DNA"/>
</dbReference>
<proteinExistence type="predicted"/>
<reference evidence="1 2" key="1">
    <citation type="submission" date="2022-05" db="EMBL/GenBank/DDBJ databases">
        <title>Novel Pseudomonas spp. Isolated from a Rainbow Trout Aquaculture Facility.</title>
        <authorList>
            <person name="Testerman T."/>
            <person name="Graf J."/>
        </authorList>
    </citation>
    <scope>NUCLEOTIDE SEQUENCE [LARGE SCALE GENOMIC DNA]</scope>
    <source>
        <strain evidence="1 2">ID1025</strain>
    </source>
</reference>
<comment type="caution">
    <text evidence="1">The sequence shown here is derived from an EMBL/GenBank/DDBJ whole genome shotgun (WGS) entry which is preliminary data.</text>
</comment>
<protein>
    <submittedName>
        <fullName evidence="1">Uncharacterized protein</fullName>
    </submittedName>
</protein>